<dbReference type="EMBL" id="CP121252">
    <property type="protein sequence ID" value="WFP15877.1"/>
    <property type="molecule type" value="Genomic_DNA"/>
</dbReference>
<dbReference type="SUPFAM" id="SSF52540">
    <property type="entry name" value="P-loop containing nucleoside triphosphate hydrolases"/>
    <property type="match status" value="1"/>
</dbReference>
<dbReference type="PANTHER" id="PTHR42781:SF4">
    <property type="entry name" value="SPERMIDINE_PUTRESCINE IMPORT ATP-BINDING PROTEIN POTA"/>
    <property type="match status" value="1"/>
</dbReference>
<feature type="domain" description="ABC transporter" evidence="4">
    <location>
        <begin position="4"/>
        <end position="240"/>
    </location>
</feature>
<dbReference type="InterPro" id="IPR050093">
    <property type="entry name" value="ABC_SmlMolc_Importer"/>
</dbReference>
<evidence type="ECO:0000259" key="4">
    <source>
        <dbReference type="PROSITE" id="PS50893"/>
    </source>
</evidence>
<evidence type="ECO:0000256" key="3">
    <source>
        <dbReference type="ARBA" id="ARBA00022840"/>
    </source>
</evidence>
<dbReference type="Proteomes" id="UP001219037">
    <property type="component" value="Chromosome"/>
</dbReference>
<dbReference type="PROSITE" id="PS00211">
    <property type="entry name" value="ABC_TRANSPORTER_1"/>
    <property type="match status" value="1"/>
</dbReference>
<dbReference type="PROSITE" id="PS50893">
    <property type="entry name" value="ABC_TRANSPORTER_2"/>
    <property type="match status" value="1"/>
</dbReference>
<evidence type="ECO:0000313" key="6">
    <source>
        <dbReference type="Proteomes" id="UP001219037"/>
    </source>
</evidence>
<name>A0ABY8H415_9MICC</name>
<reference evidence="5 6" key="1">
    <citation type="submission" date="2023-04" db="EMBL/GenBank/DDBJ databases">
        <title>Funneling lignin-derived compounds into biodiesel using alkali-halophilic Citricoccus sp. P2.</title>
        <authorList>
            <person name="Luo C.-B."/>
        </authorList>
    </citation>
    <scope>NUCLEOTIDE SEQUENCE [LARGE SCALE GENOMIC DNA]</scope>
    <source>
        <strain evidence="5 6">P2</strain>
    </source>
</reference>
<dbReference type="PANTHER" id="PTHR42781">
    <property type="entry name" value="SPERMIDINE/PUTRESCINE IMPORT ATP-BINDING PROTEIN POTA"/>
    <property type="match status" value="1"/>
</dbReference>
<dbReference type="SMART" id="SM00382">
    <property type="entry name" value="AAA"/>
    <property type="match status" value="1"/>
</dbReference>
<sequence>MATITLSQLTHRYGAGQLGLSDIDLEVAEGEFVALIGPSGSGKTTLLRTIAGFLRPSSGVIRIGEREVVSHDGAWVPPERRRLGMVFQDHAVWPHLSVQKNVSYPLRRTGTPRRDLDTRVAEVIEQVGLSDYASRMPNQLSGGQRQRVALARAIVARPQALLLDEALSALDEPLRARLRMEIKRLTREEHLTTVHVTHDRAEAIALADRLVVLNHGEIVQIGTPQQLLREPASSFVATFLADATRFHGVVSGHRFYPQHPHLRPPAGITWVDQHQRGESTHHATLTVSPDDVRLTRLDPTATPPEDHARVVSVLHGQHGVEVSIDWAGTATRVFQRSTDLVEGDAVRVEIGHARLFVGGPARQDATVGAW</sequence>
<dbReference type="Pfam" id="PF00005">
    <property type="entry name" value="ABC_tran"/>
    <property type="match status" value="1"/>
</dbReference>
<evidence type="ECO:0000313" key="5">
    <source>
        <dbReference type="EMBL" id="WFP15877.1"/>
    </source>
</evidence>
<keyword evidence="1" id="KW-0813">Transport</keyword>
<dbReference type="InterPro" id="IPR017871">
    <property type="entry name" value="ABC_transporter-like_CS"/>
</dbReference>
<evidence type="ECO:0000256" key="1">
    <source>
        <dbReference type="ARBA" id="ARBA00022448"/>
    </source>
</evidence>
<dbReference type="InterPro" id="IPR003593">
    <property type="entry name" value="AAA+_ATPase"/>
</dbReference>
<gene>
    <name evidence="5" type="ORF">P8192_10785</name>
</gene>
<dbReference type="RefSeq" id="WP_278156948.1">
    <property type="nucleotide sequence ID" value="NZ_CP121252.1"/>
</dbReference>
<dbReference type="GO" id="GO:0005524">
    <property type="term" value="F:ATP binding"/>
    <property type="evidence" value="ECO:0007669"/>
    <property type="project" value="UniProtKB-KW"/>
</dbReference>
<protein>
    <submittedName>
        <fullName evidence="5">ABC transporter ATP-binding protein</fullName>
    </submittedName>
</protein>
<accession>A0ABY8H415</accession>
<keyword evidence="2" id="KW-0547">Nucleotide-binding</keyword>
<dbReference type="InterPro" id="IPR003439">
    <property type="entry name" value="ABC_transporter-like_ATP-bd"/>
</dbReference>
<evidence type="ECO:0000256" key="2">
    <source>
        <dbReference type="ARBA" id="ARBA00022741"/>
    </source>
</evidence>
<organism evidence="5 6">
    <name type="scientific">Citricoccus muralis</name>
    <dbReference type="NCBI Taxonomy" id="169134"/>
    <lineage>
        <taxon>Bacteria</taxon>
        <taxon>Bacillati</taxon>
        <taxon>Actinomycetota</taxon>
        <taxon>Actinomycetes</taxon>
        <taxon>Micrococcales</taxon>
        <taxon>Micrococcaceae</taxon>
        <taxon>Citricoccus</taxon>
    </lineage>
</organism>
<proteinExistence type="predicted"/>
<dbReference type="Gene3D" id="3.40.50.300">
    <property type="entry name" value="P-loop containing nucleotide triphosphate hydrolases"/>
    <property type="match status" value="1"/>
</dbReference>
<dbReference type="InterPro" id="IPR027417">
    <property type="entry name" value="P-loop_NTPase"/>
</dbReference>
<keyword evidence="6" id="KW-1185">Reference proteome</keyword>
<keyword evidence="3 5" id="KW-0067">ATP-binding</keyword>